<keyword evidence="3" id="KW-1185">Reference proteome</keyword>
<dbReference type="Proteomes" id="UP001146351">
    <property type="component" value="Unassembled WGS sequence"/>
</dbReference>
<reference evidence="2" key="2">
    <citation type="journal article" date="2023" name="IMA Fungus">
        <title>Comparative genomic study of the Penicillium genus elucidates a diverse pangenome and 15 lateral gene transfer events.</title>
        <authorList>
            <person name="Petersen C."/>
            <person name="Sorensen T."/>
            <person name="Nielsen M.R."/>
            <person name="Sondergaard T.E."/>
            <person name="Sorensen J.L."/>
            <person name="Fitzpatrick D.A."/>
            <person name="Frisvad J.C."/>
            <person name="Nielsen K.L."/>
        </authorList>
    </citation>
    <scope>NUCLEOTIDE SEQUENCE</scope>
    <source>
        <strain evidence="2">IBT 21917</strain>
    </source>
</reference>
<reference evidence="2" key="1">
    <citation type="submission" date="2022-11" db="EMBL/GenBank/DDBJ databases">
        <authorList>
            <person name="Petersen C."/>
        </authorList>
    </citation>
    <scope>NUCLEOTIDE SEQUENCE</scope>
    <source>
        <strain evidence="2">IBT 21917</strain>
    </source>
</reference>
<sequence length="210" mass="24238">MDYWLRNHLGWDDDGSDNYTAKRDEEGTQPAYGDEQVNESNITISAPQCKHDDVFQGMYDSFCDRVSAGSEKSEVWWKVNNNGDKQHDLAKRTPPVSAKDYVQAIAFLRFMPGDEGPRSKFTQGGTSCKKTCPEPYYSLAQSSCSFISSFDCRFRFGLRYSLRRWSRWRNSRCDGDFWFRGCGVYVYYYEDYTMQAESKPDTLCGLESGN</sequence>
<dbReference type="AlphaFoldDB" id="A0A9W9LEQ8"/>
<gene>
    <name evidence="2" type="ORF">N7492_010209</name>
</gene>
<accession>A0A9W9LEQ8</accession>
<comment type="caution">
    <text evidence="2">The sequence shown here is derived from an EMBL/GenBank/DDBJ whole genome shotgun (WGS) entry which is preliminary data.</text>
</comment>
<proteinExistence type="predicted"/>
<feature type="region of interest" description="Disordered" evidence="1">
    <location>
        <begin position="15"/>
        <end position="35"/>
    </location>
</feature>
<organism evidence="2 3">
    <name type="scientific">Penicillium capsulatum</name>
    <dbReference type="NCBI Taxonomy" id="69766"/>
    <lineage>
        <taxon>Eukaryota</taxon>
        <taxon>Fungi</taxon>
        <taxon>Dikarya</taxon>
        <taxon>Ascomycota</taxon>
        <taxon>Pezizomycotina</taxon>
        <taxon>Eurotiomycetes</taxon>
        <taxon>Eurotiomycetidae</taxon>
        <taxon>Eurotiales</taxon>
        <taxon>Aspergillaceae</taxon>
        <taxon>Penicillium</taxon>
    </lineage>
</organism>
<evidence type="ECO:0000313" key="2">
    <source>
        <dbReference type="EMBL" id="KAJ5151914.1"/>
    </source>
</evidence>
<evidence type="ECO:0000256" key="1">
    <source>
        <dbReference type="SAM" id="MobiDB-lite"/>
    </source>
</evidence>
<dbReference type="OrthoDB" id="1896086at2759"/>
<protein>
    <submittedName>
        <fullName evidence="2">Uncharacterized protein</fullName>
    </submittedName>
</protein>
<dbReference type="EMBL" id="JAPQKO010000008">
    <property type="protein sequence ID" value="KAJ5151914.1"/>
    <property type="molecule type" value="Genomic_DNA"/>
</dbReference>
<name>A0A9W9LEQ8_9EURO</name>
<evidence type="ECO:0000313" key="3">
    <source>
        <dbReference type="Proteomes" id="UP001146351"/>
    </source>
</evidence>